<protein>
    <recommendedName>
        <fullName evidence="2">Phospholipid scramblase</fullName>
    </recommendedName>
</protein>
<dbReference type="GO" id="GO:0005886">
    <property type="term" value="C:plasma membrane"/>
    <property type="evidence" value="ECO:0007669"/>
    <property type="project" value="TreeGrafter"/>
</dbReference>
<keyword evidence="2" id="KW-0106">Calcium</keyword>
<evidence type="ECO:0000256" key="1">
    <source>
        <dbReference type="ARBA" id="ARBA00005350"/>
    </source>
</evidence>
<evidence type="ECO:0000313" key="4">
    <source>
        <dbReference type="Proteomes" id="UP000030746"/>
    </source>
</evidence>
<keyword evidence="2" id="KW-0449">Lipoprotein</keyword>
<comment type="similarity">
    <text evidence="1 2">Belongs to the phospholipid scramblase family.</text>
</comment>
<dbReference type="RefSeq" id="XP_009053528.1">
    <property type="nucleotide sequence ID" value="XM_009055280.1"/>
</dbReference>
<dbReference type="Proteomes" id="UP000030746">
    <property type="component" value="Unassembled WGS sequence"/>
</dbReference>
<dbReference type="InterPro" id="IPR005552">
    <property type="entry name" value="Scramblase"/>
</dbReference>
<dbReference type="EMBL" id="KB201611">
    <property type="protein sequence ID" value="ESO95675.1"/>
    <property type="molecule type" value="Genomic_DNA"/>
</dbReference>
<name>V4ALN8_LOTGI</name>
<accession>V4ALN8</accession>
<dbReference type="GO" id="GO:0017128">
    <property type="term" value="F:phospholipid scramblase activity"/>
    <property type="evidence" value="ECO:0007669"/>
    <property type="project" value="InterPro"/>
</dbReference>
<keyword evidence="4" id="KW-1185">Reference proteome</keyword>
<sequence>MLASLAKVTPAFNDETCGAAMEPISSQPTQPIVSSGGRSEFAPEAFTCLPQWMNRPDTYKSGLEYLAKLDRVQIQTITEKNLDQGMDGSERVIRYKLLNPKGEQVYKCKKEFTGESLKSDFSLFMVDFDGKEVFHVDWEYKCYRGFFCCCGCMCHGRELAIQIPPGTPAAHVGRIPGCCGSPYNVVDSYGKQIFQVTSQWCIFMGCVCLPCSVCQPSAFYGHTVTNTKGVPVAYIAMLDGPPTGPVGQETYMANLGFDVSFYEKISIREKALVIAVGFLISNDRVSFVSNVYLD</sequence>
<dbReference type="GeneID" id="20238335"/>
<proteinExistence type="inferred from homology"/>
<organism evidence="3 4">
    <name type="scientific">Lottia gigantea</name>
    <name type="common">Giant owl limpet</name>
    <dbReference type="NCBI Taxonomy" id="225164"/>
    <lineage>
        <taxon>Eukaryota</taxon>
        <taxon>Metazoa</taxon>
        <taxon>Spiralia</taxon>
        <taxon>Lophotrochozoa</taxon>
        <taxon>Mollusca</taxon>
        <taxon>Gastropoda</taxon>
        <taxon>Patellogastropoda</taxon>
        <taxon>Lottioidea</taxon>
        <taxon>Lottiidae</taxon>
        <taxon>Lottia</taxon>
    </lineage>
</organism>
<comment type="cofactor">
    <cofactor evidence="2">
        <name>Ca(2+)</name>
        <dbReference type="ChEBI" id="CHEBI:29108"/>
    </cofactor>
</comment>
<evidence type="ECO:0000256" key="2">
    <source>
        <dbReference type="RuleBase" id="RU363116"/>
    </source>
</evidence>
<keyword evidence="2" id="KW-0564">Palmitate</keyword>
<gene>
    <name evidence="3" type="ORF">LOTGIDRAFT_160226</name>
</gene>
<reference evidence="3 4" key="1">
    <citation type="journal article" date="2013" name="Nature">
        <title>Insights into bilaterian evolution from three spiralian genomes.</title>
        <authorList>
            <person name="Simakov O."/>
            <person name="Marletaz F."/>
            <person name="Cho S.J."/>
            <person name="Edsinger-Gonzales E."/>
            <person name="Havlak P."/>
            <person name="Hellsten U."/>
            <person name="Kuo D.H."/>
            <person name="Larsson T."/>
            <person name="Lv J."/>
            <person name="Arendt D."/>
            <person name="Savage R."/>
            <person name="Osoegawa K."/>
            <person name="de Jong P."/>
            <person name="Grimwood J."/>
            <person name="Chapman J.A."/>
            <person name="Shapiro H."/>
            <person name="Aerts A."/>
            <person name="Otillar R.P."/>
            <person name="Terry A.Y."/>
            <person name="Boore J.L."/>
            <person name="Grigoriev I.V."/>
            <person name="Lindberg D.R."/>
            <person name="Seaver E.C."/>
            <person name="Weisblat D.A."/>
            <person name="Putnam N.H."/>
            <person name="Rokhsar D.S."/>
        </authorList>
    </citation>
    <scope>NUCLEOTIDE SEQUENCE [LARGE SCALE GENOMIC DNA]</scope>
</reference>
<dbReference type="HOGENOM" id="CLU_947614_0_0_1"/>
<dbReference type="KEGG" id="lgi:LOTGIDRAFT_160226"/>
<dbReference type="PANTHER" id="PTHR23248:SF9">
    <property type="entry name" value="PHOSPHOLIPID SCRAMBLASE"/>
    <property type="match status" value="1"/>
</dbReference>
<comment type="function">
    <text evidence="2">May mediate accelerated ATP-independent bidirectional transbilayer migration of phospholipids upon binding calcium ions that results in a loss of phospholipid asymmetry in the plasma membrane.</text>
</comment>
<dbReference type="PANTHER" id="PTHR23248">
    <property type="entry name" value="PHOSPHOLIPID SCRAMBLASE-RELATED"/>
    <property type="match status" value="1"/>
</dbReference>
<dbReference type="AlphaFoldDB" id="V4ALN8"/>
<dbReference type="Pfam" id="PF03803">
    <property type="entry name" value="Scramblase"/>
    <property type="match status" value="1"/>
</dbReference>
<evidence type="ECO:0000313" key="3">
    <source>
        <dbReference type="EMBL" id="ESO95675.1"/>
    </source>
</evidence>
<dbReference type="CTD" id="20238335"/>